<evidence type="ECO:0000313" key="9">
    <source>
        <dbReference type="EMBL" id="CAB5307924.1"/>
    </source>
</evidence>
<keyword evidence="4" id="KW-0862">Zinc</keyword>
<dbReference type="InterPro" id="IPR036236">
    <property type="entry name" value="Znf_C2H2_sf"/>
</dbReference>
<feature type="region of interest" description="Disordered" evidence="7">
    <location>
        <begin position="154"/>
        <end position="200"/>
    </location>
</feature>
<proteinExistence type="predicted"/>
<evidence type="ECO:0000256" key="5">
    <source>
        <dbReference type="ARBA" id="ARBA00023242"/>
    </source>
</evidence>
<keyword evidence="3" id="KW-0863">Zinc-finger</keyword>
<dbReference type="AlphaFoldDB" id="A0A916DYQ9"/>
<reference evidence="9" key="1">
    <citation type="submission" date="2020-05" db="EMBL/GenBank/DDBJ databases">
        <authorList>
            <person name="Rincon C."/>
            <person name="Sanders R I."/>
            <person name="Robbins C."/>
            <person name="Chaturvedi A."/>
        </authorList>
    </citation>
    <scope>NUCLEOTIDE SEQUENCE</scope>
    <source>
        <strain evidence="9">CHB12</strain>
    </source>
</reference>
<feature type="domain" description="Matrin-type" evidence="8">
    <location>
        <begin position="22"/>
        <end position="53"/>
    </location>
</feature>
<name>A0A916DYQ9_9GLOM</name>
<comment type="subcellular location">
    <subcellularLocation>
        <location evidence="1">Nucleus</location>
    </subcellularLocation>
</comment>
<keyword evidence="2" id="KW-0479">Metal-binding</keyword>
<accession>A0A916DYQ9</accession>
<keyword evidence="5" id="KW-0539">Nucleus</keyword>
<dbReference type="InterPro" id="IPR040023">
    <property type="entry name" value="WBP4"/>
</dbReference>
<evidence type="ECO:0000256" key="1">
    <source>
        <dbReference type="ARBA" id="ARBA00004123"/>
    </source>
</evidence>
<dbReference type="InterPro" id="IPR003604">
    <property type="entry name" value="Matrin/U1-like-C_Znf_C2H2"/>
</dbReference>
<organism evidence="9 10">
    <name type="scientific">Rhizophagus irregularis</name>
    <dbReference type="NCBI Taxonomy" id="588596"/>
    <lineage>
        <taxon>Eukaryota</taxon>
        <taxon>Fungi</taxon>
        <taxon>Fungi incertae sedis</taxon>
        <taxon>Mucoromycota</taxon>
        <taxon>Glomeromycotina</taxon>
        <taxon>Glomeromycetes</taxon>
        <taxon>Glomerales</taxon>
        <taxon>Glomeraceae</taxon>
        <taxon>Rhizophagus</taxon>
    </lineage>
</organism>
<evidence type="ECO:0000256" key="7">
    <source>
        <dbReference type="SAM" id="MobiDB-lite"/>
    </source>
</evidence>
<dbReference type="PANTHER" id="PTHR13173:SF10">
    <property type="entry name" value="WW DOMAIN-BINDING PROTEIN 4"/>
    <property type="match status" value="1"/>
</dbReference>
<dbReference type="GO" id="GO:0008270">
    <property type="term" value="F:zinc ion binding"/>
    <property type="evidence" value="ECO:0007669"/>
    <property type="project" value="UniProtKB-KW"/>
</dbReference>
<dbReference type="SUPFAM" id="SSF57667">
    <property type="entry name" value="beta-beta-alpha zinc fingers"/>
    <property type="match status" value="1"/>
</dbReference>
<feature type="coiled-coil region" evidence="6">
    <location>
        <begin position="51"/>
        <end position="86"/>
    </location>
</feature>
<dbReference type="OrthoDB" id="191651at2759"/>
<feature type="compositionally biased region" description="Acidic residues" evidence="7">
    <location>
        <begin position="190"/>
        <end position="200"/>
    </location>
</feature>
<gene>
    <name evidence="9" type="ORF">CHRIB12_LOCUS1304</name>
</gene>
<dbReference type="Proteomes" id="UP000684084">
    <property type="component" value="Unassembled WGS sequence"/>
</dbReference>
<evidence type="ECO:0000313" key="10">
    <source>
        <dbReference type="Proteomes" id="UP000684084"/>
    </source>
</evidence>
<dbReference type="InterPro" id="IPR013085">
    <property type="entry name" value="U1-CZ_Znf_C2H2"/>
</dbReference>
<protein>
    <recommendedName>
        <fullName evidence="8">Matrin-type domain-containing protein</fullName>
    </recommendedName>
</protein>
<dbReference type="PANTHER" id="PTHR13173">
    <property type="entry name" value="WW DOMAIN BINDING PROTEIN 4"/>
    <property type="match status" value="1"/>
</dbReference>
<dbReference type="Gene3D" id="3.30.160.60">
    <property type="entry name" value="Classic Zinc Finger"/>
    <property type="match status" value="1"/>
</dbReference>
<dbReference type="PROSITE" id="PS50171">
    <property type="entry name" value="ZF_MATRIN"/>
    <property type="match status" value="1"/>
</dbReference>
<evidence type="ECO:0000256" key="3">
    <source>
        <dbReference type="ARBA" id="ARBA00022771"/>
    </source>
</evidence>
<dbReference type="Pfam" id="PF06220">
    <property type="entry name" value="zf-U1"/>
    <property type="match status" value="1"/>
</dbReference>
<comment type="caution">
    <text evidence="9">The sequence shown here is derived from an EMBL/GenBank/DDBJ whole genome shotgun (WGS) entry which is preliminary data.</text>
</comment>
<keyword evidence="6" id="KW-0175">Coiled coil</keyword>
<dbReference type="GO" id="GO:0000398">
    <property type="term" value="P:mRNA splicing, via spliceosome"/>
    <property type="evidence" value="ECO:0007669"/>
    <property type="project" value="InterPro"/>
</dbReference>
<evidence type="ECO:0000256" key="2">
    <source>
        <dbReference type="ARBA" id="ARBA00022723"/>
    </source>
</evidence>
<dbReference type="EMBL" id="CAGKOT010000002">
    <property type="protein sequence ID" value="CAB5307924.1"/>
    <property type="molecule type" value="Genomic_DNA"/>
</dbReference>
<feature type="compositionally biased region" description="Pro residues" evidence="7">
    <location>
        <begin position="158"/>
        <end position="169"/>
    </location>
</feature>
<sequence>MTNSDVTNMNQLSEYWVSQQKHWCQYCRIYIADNKPSRTMHEQGKKHKENVEKFLRNIRRKDHENRKEEEKTRRELERIERAAMKQYKKDIILEVPGASIASLKSTSNTNAPPVISSFSEHDVIYAGSTTNYTELAELSKSGKSADGTEAVIGEWRPVTPPPAPPPAPPVNNALETDQGNNTSTSQEAILQDDEEDEDPDDLRNFKVVEKTFPLDDQIPEDILKDNDSGKVTFKKRKLASQSNTRNIRKKKC</sequence>
<evidence type="ECO:0000256" key="6">
    <source>
        <dbReference type="SAM" id="Coils"/>
    </source>
</evidence>
<dbReference type="GO" id="GO:0003723">
    <property type="term" value="F:RNA binding"/>
    <property type="evidence" value="ECO:0007669"/>
    <property type="project" value="TreeGrafter"/>
</dbReference>
<dbReference type="GO" id="GO:0071011">
    <property type="term" value="C:precatalytic spliceosome"/>
    <property type="evidence" value="ECO:0007669"/>
    <property type="project" value="TreeGrafter"/>
</dbReference>
<dbReference type="VEuPathDB" id="FungiDB:RhiirFUN_008116"/>
<evidence type="ECO:0000256" key="4">
    <source>
        <dbReference type="ARBA" id="ARBA00022833"/>
    </source>
</evidence>
<feature type="compositionally biased region" description="Polar residues" evidence="7">
    <location>
        <begin position="173"/>
        <end position="188"/>
    </location>
</feature>
<evidence type="ECO:0000259" key="8">
    <source>
        <dbReference type="PROSITE" id="PS50171"/>
    </source>
</evidence>
<dbReference type="InterPro" id="IPR000690">
    <property type="entry name" value="Matrin/U1-C_Znf_C2H2"/>
</dbReference>
<dbReference type="SMART" id="SM00451">
    <property type="entry name" value="ZnF_U1"/>
    <property type="match status" value="1"/>
</dbReference>